<proteinExistence type="predicted"/>
<dbReference type="EMBL" id="JABTEG010000005">
    <property type="protein sequence ID" value="KAG4304955.1"/>
    <property type="molecule type" value="Genomic_DNA"/>
</dbReference>
<evidence type="ECO:0000313" key="2">
    <source>
        <dbReference type="Proteomes" id="UP000768646"/>
    </source>
</evidence>
<comment type="caution">
    <text evidence="1">The sequence shown here is derived from an EMBL/GenBank/DDBJ whole genome shotgun (WGS) entry which is preliminary data.</text>
</comment>
<dbReference type="Proteomes" id="UP000768646">
    <property type="component" value="Unassembled WGS sequence"/>
</dbReference>
<name>A0ACB7CBU5_9ASCO</name>
<evidence type="ECO:0000313" key="1">
    <source>
        <dbReference type="EMBL" id="KAG4304955.1"/>
    </source>
</evidence>
<sequence>MPTIPYLRLKKLKVKPKKAYNINSCTAEMAAMLGCWATHGNKPDNVLCETFADALKKCMEKKTRKNKPINTINYHLARLKKLL</sequence>
<organism evidence="1 2">
    <name type="scientific">Pneumocystis oryctolagi</name>
    <dbReference type="NCBI Taxonomy" id="42067"/>
    <lineage>
        <taxon>Eukaryota</taxon>
        <taxon>Fungi</taxon>
        <taxon>Dikarya</taxon>
        <taxon>Ascomycota</taxon>
        <taxon>Taphrinomycotina</taxon>
        <taxon>Pneumocystomycetes</taxon>
        <taxon>Pneumocystaceae</taxon>
        <taxon>Pneumocystis</taxon>
    </lineage>
</organism>
<keyword evidence="2" id="KW-1185">Reference proteome</keyword>
<protein>
    <submittedName>
        <fullName evidence="1">Uncharacterized protein</fullName>
    </submittedName>
</protein>
<reference evidence="1 2" key="1">
    <citation type="journal article" date="2021" name="Commun. Biol.">
        <title>Genomic insights into the host specific adaptation of the Pneumocystis genus.</title>
        <authorList>
            <person name="Cisse O.H."/>
            <person name="Ma L."/>
            <person name="Dekker J.P."/>
            <person name="Khil P.P."/>
            <person name="Youn J.-H."/>
            <person name="Brenchley J.M."/>
            <person name="Blair R."/>
            <person name="Pahar B."/>
            <person name="Chabe M."/>
            <person name="Van Rompay K.K.A."/>
            <person name="Keesler R."/>
            <person name="Sukura A."/>
            <person name="Hirsch V."/>
            <person name="Kutty G."/>
            <person name="Liu Y."/>
            <person name="Peng L."/>
            <person name="Chen J."/>
            <person name="Song J."/>
            <person name="Weissenbacher-Lang C."/>
            <person name="Xu J."/>
            <person name="Upham N.S."/>
            <person name="Stajich J.E."/>
            <person name="Cuomo C.A."/>
            <person name="Cushion M.T."/>
            <person name="Kovacs J.A."/>
        </authorList>
    </citation>
    <scope>NUCLEOTIDE SEQUENCE [LARGE SCALE GENOMIC DNA]</scope>
    <source>
        <strain evidence="1 2">RABM</strain>
    </source>
</reference>
<gene>
    <name evidence="1" type="ORF">PORY_001630</name>
</gene>
<accession>A0ACB7CBU5</accession>